<dbReference type="InterPro" id="IPR002509">
    <property type="entry name" value="NODB_dom"/>
</dbReference>
<evidence type="ECO:0000259" key="8">
    <source>
        <dbReference type="PROSITE" id="PS51677"/>
    </source>
</evidence>
<dbReference type="GO" id="GO:0016810">
    <property type="term" value="F:hydrolase activity, acting on carbon-nitrogen (but not peptide) bonds"/>
    <property type="evidence" value="ECO:0007669"/>
    <property type="project" value="InterPro"/>
</dbReference>
<evidence type="ECO:0000313" key="10">
    <source>
        <dbReference type="Proteomes" id="UP000283841"/>
    </source>
</evidence>
<dbReference type="AlphaFoldDB" id="A0A443HLJ0"/>
<dbReference type="STRING" id="264951.A0A443HLJ0"/>
<dbReference type="PANTHER" id="PTHR46471">
    <property type="entry name" value="CHITIN DEACETYLASE"/>
    <property type="match status" value="1"/>
</dbReference>
<organism evidence="9 10">
    <name type="scientific">Byssochlamys spectabilis</name>
    <name type="common">Paecilomyces variotii</name>
    <dbReference type="NCBI Taxonomy" id="264951"/>
    <lineage>
        <taxon>Eukaryota</taxon>
        <taxon>Fungi</taxon>
        <taxon>Dikarya</taxon>
        <taxon>Ascomycota</taxon>
        <taxon>Pezizomycotina</taxon>
        <taxon>Eurotiomycetes</taxon>
        <taxon>Eurotiomycetidae</taxon>
        <taxon>Eurotiales</taxon>
        <taxon>Thermoascaceae</taxon>
        <taxon>Paecilomyces</taxon>
    </lineage>
</organism>
<dbReference type="InterPro" id="IPR011330">
    <property type="entry name" value="Glyco_hydro/deAcase_b/a-brl"/>
</dbReference>
<protein>
    <submittedName>
        <fullName evidence="9">Polysaccharide deacetylase family protein</fullName>
    </submittedName>
</protein>
<dbReference type="SUPFAM" id="SSF88713">
    <property type="entry name" value="Glycoside hydrolase/deacetylase"/>
    <property type="match status" value="1"/>
</dbReference>
<comment type="caution">
    <text evidence="9">The sequence shown here is derived from an EMBL/GenBank/DDBJ whole genome shotgun (WGS) entry which is preliminary data.</text>
</comment>
<accession>A0A443HLJ0</accession>
<dbReference type="VEuPathDB" id="FungiDB:C8Q69DRAFT_509803"/>
<evidence type="ECO:0000256" key="3">
    <source>
        <dbReference type="ARBA" id="ARBA00022729"/>
    </source>
</evidence>
<comment type="cofactor">
    <cofactor evidence="1">
        <name>Co(2+)</name>
        <dbReference type="ChEBI" id="CHEBI:48828"/>
    </cofactor>
</comment>
<reference evidence="9 10" key="1">
    <citation type="journal article" date="2018" name="Front. Microbiol.">
        <title>Genomic and genetic insights into a cosmopolitan fungus, Paecilomyces variotii (Eurotiales).</title>
        <authorList>
            <person name="Urquhart A.S."/>
            <person name="Mondo S.J."/>
            <person name="Makela M.R."/>
            <person name="Hane J.K."/>
            <person name="Wiebenga A."/>
            <person name="He G."/>
            <person name="Mihaltcheva S."/>
            <person name="Pangilinan J."/>
            <person name="Lipzen A."/>
            <person name="Barry K."/>
            <person name="de Vries R.P."/>
            <person name="Grigoriev I.V."/>
            <person name="Idnurm A."/>
        </authorList>
    </citation>
    <scope>NUCLEOTIDE SEQUENCE [LARGE SCALE GENOMIC DNA]</scope>
    <source>
        <strain evidence="9 10">CBS 101075</strain>
    </source>
</reference>
<evidence type="ECO:0000256" key="1">
    <source>
        <dbReference type="ARBA" id="ARBA00001941"/>
    </source>
</evidence>
<dbReference type="PANTHER" id="PTHR46471:SF2">
    <property type="entry name" value="CHITIN DEACETYLASE-RELATED"/>
    <property type="match status" value="1"/>
</dbReference>
<dbReference type="GeneID" id="39602411"/>
<proteinExistence type="predicted"/>
<dbReference type="PROSITE" id="PS51677">
    <property type="entry name" value="NODB"/>
    <property type="match status" value="1"/>
</dbReference>
<dbReference type="Gene3D" id="3.20.20.370">
    <property type="entry name" value="Glycoside hydrolase/deacetylase"/>
    <property type="match status" value="1"/>
</dbReference>
<name>A0A443HLJ0_BYSSP</name>
<feature type="chain" id="PRO_5019271904" evidence="7">
    <location>
        <begin position="21"/>
        <end position="252"/>
    </location>
</feature>
<feature type="signal peptide" evidence="7">
    <location>
        <begin position="1"/>
        <end position="20"/>
    </location>
</feature>
<gene>
    <name evidence="9" type="ORF">C8Q69DRAFT_509803</name>
</gene>
<sequence length="252" mass="27292">MSIIRIATLITLAFSPLSLASPTLDDQNQTLTKRSPVPFGVYIERCSIPGTIALTFDDGPHVFTPKVLDTLRSRGARATFFVNGQSTGNIHANAGVVQRAIAEGHQIGSHTWSHPSLAGLDYNAIIDQMLALEGAFMQIIGRIPTYMRPPFLAVDGAVLAAMGQLGYHVIGASIDTKDYENDNPAAIQNSLVRFRDQLNAGGTISLAHDVRQWTVEVLVQAMIDEVSARGLRMVPVGECLGDPADLWYRGPR</sequence>
<dbReference type="GO" id="GO:0005975">
    <property type="term" value="P:carbohydrate metabolic process"/>
    <property type="evidence" value="ECO:0007669"/>
    <property type="project" value="InterPro"/>
</dbReference>
<keyword evidence="4" id="KW-0378">Hydrolase</keyword>
<feature type="domain" description="NodB homology" evidence="8">
    <location>
        <begin position="50"/>
        <end position="234"/>
    </location>
</feature>
<evidence type="ECO:0000256" key="6">
    <source>
        <dbReference type="ARBA" id="ARBA00023285"/>
    </source>
</evidence>
<keyword evidence="2" id="KW-0479">Metal-binding</keyword>
<dbReference type="RefSeq" id="XP_028482326.1">
    <property type="nucleotide sequence ID" value="XM_028633134.1"/>
</dbReference>
<evidence type="ECO:0000313" key="9">
    <source>
        <dbReference type="EMBL" id="RWQ92681.1"/>
    </source>
</evidence>
<evidence type="ECO:0000256" key="4">
    <source>
        <dbReference type="ARBA" id="ARBA00022801"/>
    </source>
</evidence>
<keyword evidence="6" id="KW-0170">Cobalt</keyword>
<dbReference type="GO" id="GO:0046872">
    <property type="term" value="F:metal ion binding"/>
    <property type="evidence" value="ECO:0007669"/>
    <property type="project" value="UniProtKB-KW"/>
</dbReference>
<dbReference type="EMBL" id="RCNU01000012">
    <property type="protein sequence ID" value="RWQ92681.1"/>
    <property type="molecule type" value="Genomic_DNA"/>
</dbReference>
<dbReference type="OrthoDB" id="2125469at2759"/>
<keyword evidence="3 7" id="KW-0732">Signal</keyword>
<evidence type="ECO:0000256" key="2">
    <source>
        <dbReference type="ARBA" id="ARBA00022723"/>
    </source>
</evidence>
<dbReference type="CDD" id="cd10951">
    <property type="entry name" value="CE4_ClCDA_like"/>
    <property type="match status" value="1"/>
</dbReference>
<keyword evidence="5" id="KW-0119">Carbohydrate metabolism</keyword>
<dbReference type="Proteomes" id="UP000283841">
    <property type="component" value="Unassembled WGS sequence"/>
</dbReference>
<keyword evidence="10" id="KW-1185">Reference proteome</keyword>
<evidence type="ECO:0000256" key="5">
    <source>
        <dbReference type="ARBA" id="ARBA00023277"/>
    </source>
</evidence>
<dbReference type="Pfam" id="PF01522">
    <property type="entry name" value="Polysacc_deac_1"/>
    <property type="match status" value="1"/>
</dbReference>
<evidence type="ECO:0000256" key="7">
    <source>
        <dbReference type="SAM" id="SignalP"/>
    </source>
</evidence>